<feature type="transmembrane region" description="Helical" evidence="1">
    <location>
        <begin position="22"/>
        <end position="40"/>
    </location>
</feature>
<sequence length="44" mass="4667">MFTVSAMTDATVVGRRVAADPWHLVGCRGVVVVLVGYLVGCRGF</sequence>
<dbReference type="EMBL" id="GBRH01252093">
    <property type="protein sequence ID" value="JAD45802.1"/>
    <property type="molecule type" value="Transcribed_RNA"/>
</dbReference>
<reference evidence="2" key="2">
    <citation type="journal article" date="2015" name="Data Brief">
        <title>Shoot transcriptome of the giant reed, Arundo donax.</title>
        <authorList>
            <person name="Barrero R.A."/>
            <person name="Guerrero F.D."/>
            <person name="Moolhuijzen P."/>
            <person name="Goolsby J.A."/>
            <person name="Tidwell J."/>
            <person name="Bellgard S.E."/>
            <person name="Bellgard M.I."/>
        </authorList>
    </citation>
    <scope>NUCLEOTIDE SEQUENCE</scope>
    <source>
        <tissue evidence="2">Shoot tissue taken approximately 20 cm above the soil surface</tissue>
    </source>
</reference>
<dbReference type="AlphaFoldDB" id="A0A0A9AFC7"/>
<protein>
    <submittedName>
        <fullName evidence="2">Uncharacterized protein</fullName>
    </submittedName>
</protein>
<proteinExistence type="predicted"/>
<evidence type="ECO:0000256" key="1">
    <source>
        <dbReference type="SAM" id="Phobius"/>
    </source>
</evidence>
<name>A0A0A9AFC7_ARUDO</name>
<accession>A0A0A9AFC7</accession>
<evidence type="ECO:0000313" key="2">
    <source>
        <dbReference type="EMBL" id="JAD45802.1"/>
    </source>
</evidence>
<keyword evidence="1" id="KW-0812">Transmembrane</keyword>
<reference evidence="2" key="1">
    <citation type="submission" date="2014-09" db="EMBL/GenBank/DDBJ databases">
        <authorList>
            <person name="Magalhaes I.L.F."/>
            <person name="Oliveira U."/>
            <person name="Santos F.R."/>
            <person name="Vidigal T.H.D.A."/>
            <person name="Brescovit A.D."/>
            <person name="Santos A.J."/>
        </authorList>
    </citation>
    <scope>NUCLEOTIDE SEQUENCE</scope>
    <source>
        <tissue evidence="2">Shoot tissue taken approximately 20 cm above the soil surface</tissue>
    </source>
</reference>
<organism evidence="2">
    <name type="scientific">Arundo donax</name>
    <name type="common">Giant reed</name>
    <name type="synonym">Donax arundinaceus</name>
    <dbReference type="NCBI Taxonomy" id="35708"/>
    <lineage>
        <taxon>Eukaryota</taxon>
        <taxon>Viridiplantae</taxon>
        <taxon>Streptophyta</taxon>
        <taxon>Embryophyta</taxon>
        <taxon>Tracheophyta</taxon>
        <taxon>Spermatophyta</taxon>
        <taxon>Magnoliopsida</taxon>
        <taxon>Liliopsida</taxon>
        <taxon>Poales</taxon>
        <taxon>Poaceae</taxon>
        <taxon>PACMAD clade</taxon>
        <taxon>Arundinoideae</taxon>
        <taxon>Arundineae</taxon>
        <taxon>Arundo</taxon>
    </lineage>
</organism>
<keyword evidence="1" id="KW-0472">Membrane</keyword>
<keyword evidence="1" id="KW-1133">Transmembrane helix</keyword>